<evidence type="ECO:0000256" key="2">
    <source>
        <dbReference type="ARBA" id="ARBA00008642"/>
    </source>
</evidence>
<feature type="domain" description="Beta-ketoacyl-[acyl-carrier-protein] synthase III C-terminal" evidence="10">
    <location>
        <begin position="239"/>
        <end position="312"/>
    </location>
</feature>
<keyword evidence="8" id="KW-0275">Fatty acid biosynthesis</keyword>
<dbReference type="CDD" id="cd00830">
    <property type="entry name" value="KAS_III"/>
    <property type="match status" value="1"/>
</dbReference>
<dbReference type="Pfam" id="PF08545">
    <property type="entry name" value="ACP_syn_III"/>
    <property type="match status" value="1"/>
</dbReference>
<keyword evidence="13" id="KW-1185">Reference proteome</keyword>
<dbReference type="InterPro" id="IPR016039">
    <property type="entry name" value="Thiolase-like"/>
</dbReference>
<dbReference type="InterPro" id="IPR013747">
    <property type="entry name" value="ACP_syn_III_C"/>
</dbReference>
<dbReference type="InterPro" id="IPR013751">
    <property type="entry name" value="ACP_syn_III_N"/>
</dbReference>
<comment type="similarity">
    <text evidence="2">Belongs to the thiolase-like superfamily. FabH family.</text>
</comment>
<evidence type="ECO:0000259" key="10">
    <source>
        <dbReference type="Pfam" id="PF08541"/>
    </source>
</evidence>
<accession>A0ABS0XJ72</accession>
<evidence type="ECO:0000256" key="9">
    <source>
        <dbReference type="ARBA" id="ARBA00023315"/>
    </source>
</evidence>
<comment type="caution">
    <text evidence="12">The sequence shown here is derived from an EMBL/GenBank/DDBJ whole genome shotgun (WGS) entry which is preliminary data.</text>
</comment>
<gene>
    <name evidence="12" type="ORF">JGB26_40525</name>
</gene>
<dbReference type="NCBIfam" id="NF006829">
    <property type="entry name" value="PRK09352.1"/>
    <property type="match status" value="1"/>
</dbReference>
<evidence type="ECO:0000259" key="11">
    <source>
        <dbReference type="Pfam" id="PF08545"/>
    </source>
</evidence>
<dbReference type="EMBL" id="JAEKOZ010000061">
    <property type="protein sequence ID" value="MBJ3813269.1"/>
    <property type="molecule type" value="Genomic_DNA"/>
</dbReference>
<dbReference type="SUPFAM" id="SSF53901">
    <property type="entry name" value="Thiolase-like"/>
    <property type="match status" value="1"/>
</dbReference>
<evidence type="ECO:0000256" key="6">
    <source>
        <dbReference type="ARBA" id="ARBA00022832"/>
    </source>
</evidence>
<dbReference type="PANTHER" id="PTHR34069:SF2">
    <property type="entry name" value="BETA-KETOACYL-[ACYL-CARRIER-PROTEIN] SYNTHASE III"/>
    <property type="match status" value="1"/>
</dbReference>
<evidence type="ECO:0000256" key="7">
    <source>
        <dbReference type="ARBA" id="ARBA00023098"/>
    </source>
</evidence>
<proteinExistence type="inferred from homology"/>
<comment type="pathway">
    <text evidence="1">Lipid metabolism.</text>
</comment>
<keyword evidence="5" id="KW-0808">Transferase</keyword>
<keyword evidence="9" id="KW-0012">Acyltransferase</keyword>
<evidence type="ECO:0000313" key="13">
    <source>
        <dbReference type="Proteomes" id="UP000634780"/>
    </source>
</evidence>
<protein>
    <submittedName>
        <fullName evidence="12">Ketoacyl-ACP synthase III</fullName>
    </submittedName>
</protein>
<dbReference type="RefSeq" id="WP_198898086.1">
    <property type="nucleotide sequence ID" value="NZ_JAEKOZ010000061.1"/>
</dbReference>
<keyword evidence="7" id="KW-0443">Lipid metabolism</keyword>
<dbReference type="Pfam" id="PF08541">
    <property type="entry name" value="ACP_syn_III_C"/>
    <property type="match status" value="1"/>
</dbReference>
<dbReference type="PANTHER" id="PTHR34069">
    <property type="entry name" value="3-OXOACYL-[ACYL-CARRIER-PROTEIN] SYNTHASE 3"/>
    <property type="match status" value="1"/>
</dbReference>
<keyword evidence="6" id="KW-0276">Fatty acid metabolism</keyword>
<dbReference type="InterPro" id="IPR004655">
    <property type="entry name" value="FabH"/>
</dbReference>
<evidence type="ECO:0000256" key="5">
    <source>
        <dbReference type="ARBA" id="ARBA00022679"/>
    </source>
</evidence>
<dbReference type="Gene3D" id="3.40.47.10">
    <property type="match status" value="1"/>
</dbReference>
<feature type="domain" description="Beta-ketoacyl-[acyl-carrier-protein] synthase III N-terminal" evidence="11">
    <location>
        <begin position="106"/>
        <end position="186"/>
    </location>
</feature>
<keyword evidence="4" id="KW-0444">Lipid biosynthesis</keyword>
<dbReference type="NCBIfam" id="TIGR00747">
    <property type="entry name" value="fabH"/>
    <property type="match status" value="1"/>
</dbReference>
<name>A0ABS0XJ72_9ACTN</name>
<organism evidence="12 13">
    <name type="scientific">Streptomyces flavofungini</name>
    <dbReference type="NCBI Taxonomy" id="68200"/>
    <lineage>
        <taxon>Bacteria</taxon>
        <taxon>Bacillati</taxon>
        <taxon>Actinomycetota</taxon>
        <taxon>Actinomycetes</taxon>
        <taxon>Kitasatosporales</taxon>
        <taxon>Streptomycetaceae</taxon>
        <taxon>Streptomyces</taxon>
    </lineage>
</organism>
<evidence type="ECO:0000256" key="3">
    <source>
        <dbReference type="ARBA" id="ARBA00022490"/>
    </source>
</evidence>
<reference evidence="12 13" key="1">
    <citation type="submission" date="2020-12" db="EMBL/GenBank/DDBJ databases">
        <title>Streptomyces typhae sp. nov., a novel endophytic actinomycete isolated from the root of cattail pollen (Typha angustifolia L.).</title>
        <authorList>
            <person name="Peng C."/>
            <person name="Liu C."/>
        </authorList>
    </citation>
    <scope>NUCLEOTIDE SEQUENCE [LARGE SCALE GENOMIC DNA]</scope>
    <source>
        <strain evidence="12 13">JCM 4753</strain>
    </source>
</reference>
<keyword evidence="3" id="KW-0963">Cytoplasm</keyword>
<sequence length="344" mass="35615">MRQAAVLSGLGSWLPPQVVTNDRLARQLDTSDEWIRRRTGIGQRHIAGPGIATSDLAIEAGRRALKSAATDRADCVIVATTTPDHPCPATAPMVAAKLGLGTVPAFDVAAVCAGFLYAGAVAEGLIAAGTVRTALVIGADTFSSILDPEDRTTRCVFGDGAGAAYLRAGSPEEPGALGPFTLGSDGTGADMIMVGGGGSRQPLRAENIARSDPYFRMQGKAVFRHAVERMSTAISTAIEGANWTLDDVEVFVTHQANLRIMQAVASHLGVPPERFPVHLDRVGNTAAASVPLTLVDAASAGTLRAGQRTVLEVLTEVVDGVTVGLSARWSGRGETSVAAVDRVG</sequence>
<evidence type="ECO:0000256" key="1">
    <source>
        <dbReference type="ARBA" id="ARBA00005189"/>
    </source>
</evidence>
<evidence type="ECO:0000256" key="8">
    <source>
        <dbReference type="ARBA" id="ARBA00023160"/>
    </source>
</evidence>
<evidence type="ECO:0000313" key="12">
    <source>
        <dbReference type="EMBL" id="MBJ3813269.1"/>
    </source>
</evidence>
<evidence type="ECO:0000256" key="4">
    <source>
        <dbReference type="ARBA" id="ARBA00022516"/>
    </source>
</evidence>
<dbReference type="Proteomes" id="UP000634780">
    <property type="component" value="Unassembled WGS sequence"/>
</dbReference>